<organism evidence="1 2">
    <name type="scientific">Phoxinus phoxinus</name>
    <name type="common">Eurasian minnow</name>
    <dbReference type="NCBI Taxonomy" id="58324"/>
    <lineage>
        <taxon>Eukaryota</taxon>
        <taxon>Metazoa</taxon>
        <taxon>Chordata</taxon>
        <taxon>Craniata</taxon>
        <taxon>Vertebrata</taxon>
        <taxon>Euteleostomi</taxon>
        <taxon>Actinopterygii</taxon>
        <taxon>Neopterygii</taxon>
        <taxon>Teleostei</taxon>
        <taxon>Ostariophysi</taxon>
        <taxon>Cypriniformes</taxon>
        <taxon>Leuciscidae</taxon>
        <taxon>Phoxininae</taxon>
        <taxon>Phoxinus</taxon>
    </lineage>
</organism>
<name>A0AAN9CEP2_9TELE</name>
<dbReference type="EMBL" id="JAYKXH010000021">
    <property type="protein sequence ID" value="KAK7130458.1"/>
    <property type="molecule type" value="Genomic_DNA"/>
</dbReference>
<proteinExistence type="predicted"/>
<reference evidence="1 2" key="1">
    <citation type="submission" date="2024-02" db="EMBL/GenBank/DDBJ databases">
        <title>Chromosome-level genome assembly of the Eurasian Minnow (Phoxinus phoxinus).</title>
        <authorList>
            <person name="Oriowo T.O."/>
            <person name="Martin S."/>
            <person name="Stange M."/>
            <person name="Chrysostomakis Y."/>
            <person name="Brown T."/>
            <person name="Winkler S."/>
            <person name="Kukowka S."/>
            <person name="Myers E.W."/>
            <person name="Bohne A."/>
        </authorList>
    </citation>
    <scope>NUCLEOTIDE SEQUENCE [LARGE SCALE GENOMIC DNA]</scope>
    <source>
        <strain evidence="1">ZFMK-TIS-60720</strain>
        <tissue evidence="1">Whole Organism</tissue>
    </source>
</reference>
<comment type="caution">
    <text evidence="1">The sequence shown here is derived from an EMBL/GenBank/DDBJ whole genome shotgun (WGS) entry which is preliminary data.</text>
</comment>
<gene>
    <name evidence="1" type="ORF">R3I93_019948</name>
</gene>
<evidence type="ECO:0000313" key="1">
    <source>
        <dbReference type="EMBL" id="KAK7130458.1"/>
    </source>
</evidence>
<keyword evidence="2" id="KW-1185">Reference proteome</keyword>
<dbReference type="Proteomes" id="UP001364617">
    <property type="component" value="Unassembled WGS sequence"/>
</dbReference>
<protein>
    <submittedName>
        <fullName evidence="1">Uncharacterized protein</fullName>
    </submittedName>
</protein>
<evidence type="ECO:0000313" key="2">
    <source>
        <dbReference type="Proteomes" id="UP001364617"/>
    </source>
</evidence>
<accession>A0AAN9CEP2</accession>
<dbReference type="AlphaFoldDB" id="A0AAN9CEP2"/>
<sequence>MEYKCYHKELTRDQQMTKKWLSVDSPAYKALVEKLVDTRLLKDLEQMTLFKHTGFETQRDSFQYQEYKLHGVRP</sequence>